<dbReference type="Proteomes" id="UP000199073">
    <property type="component" value="Unassembled WGS sequence"/>
</dbReference>
<keyword evidence="7" id="KW-1185">Reference proteome</keyword>
<evidence type="ECO:0000256" key="1">
    <source>
        <dbReference type="ARBA" id="ARBA00022598"/>
    </source>
</evidence>
<keyword evidence="2" id="KW-0547">Nucleotide-binding</keyword>
<dbReference type="SUPFAM" id="SSF51735">
    <property type="entry name" value="NAD(P)-binding Rossmann-fold domains"/>
    <property type="match status" value="1"/>
</dbReference>
<dbReference type="InterPro" id="IPR036291">
    <property type="entry name" value="NAD(P)-bd_dom_sf"/>
</dbReference>
<evidence type="ECO:0000313" key="7">
    <source>
        <dbReference type="Proteomes" id="UP000199073"/>
    </source>
</evidence>
<dbReference type="GO" id="GO:0043758">
    <property type="term" value="F:acetate-CoA ligase (ADP-forming) activity"/>
    <property type="evidence" value="ECO:0007669"/>
    <property type="project" value="InterPro"/>
</dbReference>
<dbReference type="STRING" id="91360.SAMN05660330_01294"/>
<dbReference type="OrthoDB" id="9791027at2"/>
<proteinExistence type="inferred from homology"/>
<dbReference type="InterPro" id="IPR032875">
    <property type="entry name" value="Succ_CoA_lig_flav_dom"/>
</dbReference>
<dbReference type="Gene3D" id="3.30.470.20">
    <property type="entry name" value="ATP-grasp fold, B domain"/>
    <property type="match status" value="1"/>
</dbReference>
<dbReference type="Gene3D" id="3.30.1490.20">
    <property type="entry name" value="ATP-grasp fold, A domain"/>
    <property type="match status" value="1"/>
</dbReference>
<gene>
    <name evidence="6" type="ORF">SAMN05660330_01294</name>
</gene>
<keyword evidence="3" id="KW-0067">ATP-binding</keyword>
<reference evidence="6 7" key="1">
    <citation type="submission" date="2016-10" db="EMBL/GenBank/DDBJ databases">
        <authorList>
            <person name="de Groot N.N."/>
        </authorList>
    </citation>
    <scope>NUCLEOTIDE SEQUENCE [LARGE SCALE GENOMIC DNA]</scope>
    <source>
        <strain evidence="6 7">DSM 12130</strain>
    </source>
</reference>
<evidence type="ECO:0000256" key="3">
    <source>
        <dbReference type="ARBA" id="ARBA00022840"/>
    </source>
</evidence>
<dbReference type="InterPro" id="IPR051538">
    <property type="entry name" value="Acyl-CoA_Synth/Transferase"/>
</dbReference>
<evidence type="ECO:0000313" key="6">
    <source>
        <dbReference type="EMBL" id="SDO88946.1"/>
    </source>
</evidence>
<dbReference type="Gene3D" id="3.40.50.261">
    <property type="entry name" value="Succinyl-CoA synthetase domains"/>
    <property type="match status" value="2"/>
</dbReference>
<dbReference type="Pfam" id="PF13380">
    <property type="entry name" value="CoA_binding_2"/>
    <property type="match status" value="1"/>
</dbReference>
<dbReference type="Pfam" id="PF13549">
    <property type="entry name" value="ATP-grasp_5"/>
    <property type="match status" value="1"/>
</dbReference>
<dbReference type="SMART" id="SM00881">
    <property type="entry name" value="CoA_binding"/>
    <property type="match status" value="1"/>
</dbReference>
<dbReference type="InterPro" id="IPR013815">
    <property type="entry name" value="ATP_grasp_subdomain_1"/>
</dbReference>
<name>A0A1H0N8V8_9BACT</name>
<keyword evidence="1" id="KW-0436">Ligase</keyword>
<accession>A0A1H0N8V8</accession>
<comment type="similarity">
    <text evidence="4">In the N-terminal section; belongs to the acetate CoA ligase alpha subunit family.</text>
</comment>
<feature type="domain" description="CoA-binding" evidence="5">
    <location>
        <begin position="7"/>
        <end position="103"/>
    </location>
</feature>
<keyword evidence="6" id="KW-0808">Transferase</keyword>
<evidence type="ECO:0000256" key="4">
    <source>
        <dbReference type="ARBA" id="ARBA00060888"/>
    </source>
</evidence>
<dbReference type="SUPFAM" id="SSF52210">
    <property type="entry name" value="Succinyl-CoA synthetase domains"/>
    <property type="match status" value="2"/>
</dbReference>
<dbReference type="Gene3D" id="3.40.50.720">
    <property type="entry name" value="NAD(P)-binding Rossmann-like Domain"/>
    <property type="match status" value="1"/>
</dbReference>
<dbReference type="InterPro" id="IPR003781">
    <property type="entry name" value="CoA-bd"/>
</dbReference>
<dbReference type="RefSeq" id="WP_092220950.1">
    <property type="nucleotide sequence ID" value="NZ_FNJI01000007.1"/>
</dbReference>
<dbReference type="GO" id="GO:0016740">
    <property type="term" value="F:transferase activity"/>
    <property type="evidence" value="ECO:0007669"/>
    <property type="project" value="UniProtKB-KW"/>
</dbReference>
<dbReference type="InterPro" id="IPR043938">
    <property type="entry name" value="Ligase_CoA_dom"/>
</dbReference>
<dbReference type="PANTHER" id="PTHR43334">
    <property type="entry name" value="ACETATE--COA LIGASE [ADP-FORMING]"/>
    <property type="match status" value="1"/>
</dbReference>
<dbReference type="Pfam" id="PF19045">
    <property type="entry name" value="Ligase_CoA_2"/>
    <property type="match status" value="1"/>
</dbReference>
<dbReference type="FunFam" id="3.30.1490.20:FF:000020">
    <property type="entry name" value="Protein lysine acetyltransferase"/>
    <property type="match status" value="1"/>
</dbReference>
<dbReference type="PANTHER" id="PTHR43334:SF1">
    <property type="entry name" value="3-HYDROXYPROPIONATE--COA LIGASE [ADP-FORMING]"/>
    <property type="match status" value="1"/>
</dbReference>
<dbReference type="InterPro" id="IPR016102">
    <property type="entry name" value="Succinyl-CoA_synth-like"/>
</dbReference>
<dbReference type="SUPFAM" id="SSF56059">
    <property type="entry name" value="Glutathione synthetase ATP-binding domain-like"/>
    <property type="match status" value="1"/>
</dbReference>
<dbReference type="AlphaFoldDB" id="A0A1H0N8V8"/>
<dbReference type="EMBL" id="FNJI01000007">
    <property type="protein sequence ID" value="SDO88946.1"/>
    <property type="molecule type" value="Genomic_DNA"/>
</dbReference>
<protein>
    <submittedName>
        <fullName evidence="6">Acetyltransferase</fullName>
    </submittedName>
</protein>
<dbReference type="Pfam" id="PF13607">
    <property type="entry name" value="Succ_CoA_lig"/>
    <property type="match status" value="1"/>
</dbReference>
<sequence>MANLDFLFNPKSVALIGASADTKKYGGWTAKNMVDHGYTGDLYFVTRSKNEYIFGVKTYPTILDIPDPVELALVAVPIPYCCETIEQCGKKGVKAAIIVTTGFGEAGEEGQEIERQVVAMARKYNVRLMGPNCMGHYSADMKLTTSIIELEPGPISLVLQSGNLAIDLNNESKKRNLGYSKWATIGNQKDLRFHEFVEHIRDDEATKVLMLYMEGLRIESAEDGRNFMEKAKSTVVKKPVCALKIGHSQAGARAAASHTGSLAANDAVFDAALKQCGVIRIRESQDFLNVAEAFANCPLPKGNRIAIMTDGGGHGVMATDASEQAQLEVPVLSDTTRAELATVLPSYCPMKNPVDLAGPERDLWGFDHVTRMLLEDPDIDGLVIVGLLGGYADLSEEFAELEMAVSRSMVERIKKSGKPVTMHSIYRNANPDCLKIFRENGIPVYQSVESAVMAMGKLYQYSRIKQRLAEAKNAPQIEVPESGAATARKVIEKVRANDRTVVLEHEARDLLAAYGFNQPLYRMAPSADDAVAAWREIGEPVAMKIVSPQIIHKSDAGGVKLNLDSQDDIETAFGEIMAAARAYDNGAELTGVLVMPMAPAGLECIIGGICDDTFGPTVMFGLGGIFVEVLKDVSFRVAPINGTEAREMIEEIKGYPILEGTRGQAGGDIEALADTLQRLSVLMATQPDIAEIDLNPVFVHEKGISFVDARIILHQQAQDNEL</sequence>
<evidence type="ECO:0000259" key="5">
    <source>
        <dbReference type="SMART" id="SM00881"/>
    </source>
</evidence>
<organism evidence="6 7">
    <name type="scientific">Desulforhopalus singaporensis</name>
    <dbReference type="NCBI Taxonomy" id="91360"/>
    <lineage>
        <taxon>Bacteria</taxon>
        <taxon>Pseudomonadati</taxon>
        <taxon>Thermodesulfobacteriota</taxon>
        <taxon>Desulfobulbia</taxon>
        <taxon>Desulfobulbales</taxon>
        <taxon>Desulfocapsaceae</taxon>
        <taxon>Desulforhopalus</taxon>
    </lineage>
</organism>
<dbReference type="GO" id="GO:0005524">
    <property type="term" value="F:ATP binding"/>
    <property type="evidence" value="ECO:0007669"/>
    <property type="project" value="UniProtKB-KW"/>
</dbReference>
<evidence type="ECO:0000256" key="2">
    <source>
        <dbReference type="ARBA" id="ARBA00022741"/>
    </source>
</evidence>